<gene>
    <name evidence="4" type="ORF">DFR70_101898</name>
</gene>
<name>A0A318KGT3_9NOCA</name>
<keyword evidence="2" id="KW-0597">Phosphoprotein</keyword>
<evidence type="ECO:0000313" key="5">
    <source>
        <dbReference type="Proteomes" id="UP000247569"/>
    </source>
</evidence>
<dbReference type="PROSITE" id="PS00012">
    <property type="entry name" value="PHOSPHOPANTETHEINE"/>
    <property type="match status" value="1"/>
</dbReference>
<proteinExistence type="predicted"/>
<dbReference type="Gene3D" id="1.10.1200.10">
    <property type="entry name" value="ACP-like"/>
    <property type="match status" value="1"/>
</dbReference>
<keyword evidence="5" id="KW-1185">Reference proteome</keyword>
<dbReference type="EMBL" id="QJKF01000001">
    <property type="protein sequence ID" value="PXX71472.1"/>
    <property type="molecule type" value="Genomic_DNA"/>
</dbReference>
<dbReference type="InterPro" id="IPR006162">
    <property type="entry name" value="Ppantetheine_attach_site"/>
</dbReference>
<dbReference type="AlphaFoldDB" id="A0A318KGT3"/>
<comment type="caution">
    <text evidence="4">The sequence shown here is derived from an EMBL/GenBank/DDBJ whole genome shotgun (WGS) entry which is preliminary data.</text>
</comment>
<dbReference type="InterPro" id="IPR009081">
    <property type="entry name" value="PP-bd_ACP"/>
</dbReference>
<evidence type="ECO:0000313" key="4">
    <source>
        <dbReference type="EMBL" id="PXX71472.1"/>
    </source>
</evidence>
<keyword evidence="1" id="KW-0596">Phosphopantetheine</keyword>
<reference evidence="4 5" key="1">
    <citation type="submission" date="2018-05" db="EMBL/GenBank/DDBJ databases">
        <title>Genomic Encyclopedia of Type Strains, Phase IV (KMG-IV): sequencing the most valuable type-strain genomes for metagenomic binning, comparative biology and taxonomic classification.</title>
        <authorList>
            <person name="Goeker M."/>
        </authorList>
    </citation>
    <scope>NUCLEOTIDE SEQUENCE [LARGE SCALE GENOMIC DNA]</scope>
    <source>
        <strain evidence="4 5">DSM 44704</strain>
    </source>
</reference>
<evidence type="ECO:0000256" key="2">
    <source>
        <dbReference type="ARBA" id="ARBA00022553"/>
    </source>
</evidence>
<dbReference type="InterPro" id="IPR036736">
    <property type="entry name" value="ACP-like_sf"/>
</dbReference>
<sequence>MWDDKFEELLRGFLPFLSVDEPLDGAENLRDLGLDSVGTVELLAQLEDAYDVRFLDDLLNMDTFATPAVLWATLTEMTAPAS</sequence>
<protein>
    <submittedName>
        <fullName evidence="4">Acyl carrier protein</fullName>
    </submittedName>
</protein>
<dbReference type="Proteomes" id="UP000247569">
    <property type="component" value="Unassembled WGS sequence"/>
</dbReference>
<feature type="domain" description="Carrier" evidence="3">
    <location>
        <begin position="1"/>
        <end position="78"/>
    </location>
</feature>
<dbReference type="SUPFAM" id="SSF47336">
    <property type="entry name" value="ACP-like"/>
    <property type="match status" value="1"/>
</dbReference>
<evidence type="ECO:0000259" key="3">
    <source>
        <dbReference type="PROSITE" id="PS50075"/>
    </source>
</evidence>
<organism evidence="4 5">
    <name type="scientific">Nocardia tenerifensis</name>
    <dbReference type="NCBI Taxonomy" id="228006"/>
    <lineage>
        <taxon>Bacteria</taxon>
        <taxon>Bacillati</taxon>
        <taxon>Actinomycetota</taxon>
        <taxon>Actinomycetes</taxon>
        <taxon>Mycobacteriales</taxon>
        <taxon>Nocardiaceae</taxon>
        <taxon>Nocardia</taxon>
    </lineage>
</organism>
<dbReference type="RefSeq" id="WP_040740759.1">
    <property type="nucleotide sequence ID" value="NZ_QJKF01000001.1"/>
</dbReference>
<dbReference type="OrthoDB" id="3395095at2"/>
<accession>A0A318KGT3</accession>
<dbReference type="Pfam" id="PF00550">
    <property type="entry name" value="PP-binding"/>
    <property type="match status" value="1"/>
</dbReference>
<dbReference type="PROSITE" id="PS50075">
    <property type="entry name" value="CARRIER"/>
    <property type="match status" value="1"/>
</dbReference>
<evidence type="ECO:0000256" key="1">
    <source>
        <dbReference type="ARBA" id="ARBA00022450"/>
    </source>
</evidence>